<reference evidence="8" key="2">
    <citation type="journal article" date="2021" name="PeerJ">
        <title>Extensive microbial diversity within the chicken gut microbiome revealed by metagenomics and culture.</title>
        <authorList>
            <person name="Gilroy R."/>
            <person name="Ravi A."/>
            <person name="Getino M."/>
            <person name="Pursley I."/>
            <person name="Horton D.L."/>
            <person name="Alikhan N.F."/>
            <person name="Baker D."/>
            <person name="Gharbi K."/>
            <person name="Hall N."/>
            <person name="Watson M."/>
            <person name="Adriaenssens E.M."/>
            <person name="Foster-Nyarko E."/>
            <person name="Jarju S."/>
            <person name="Secka A."/>
            <person name="Antonio M."/>
            <person name="Oren A."/>
            <person name="Chaudhuri R.R."/>
            <person name="La Ragione R."/>
            <person name="Hildebrand F."/>
            <person name="Pallen M.J."/>
        </authorList>
    </citation>
    <scope>NUCLEOTIDE SEQUENCE</scope>
    <source>
        <strain evidence="8">CHK181-108</strain>
    </source>
</reference>
<dbReference type="InterPro" id="IPR012340">
    <property type="entry name" value="NA-bd_OB-fold"/>
</dbReference>
<sequence length="198" mass="21022">MYYYIKGRLAKKSDNSVVIDNGGIGYRIYTSANSLSGAGEAGSEIKMYTHLNVREDVFDLYGFITEEERDMFLNLLSVSGVGPKAALAVLSAAAPAKLALAVITGDAKTITKAQGVGPKMAQRIILELKDKLKNEDLDILPDDSPETDTKDSGASADAVSALVVLGYSAADASRAVSEAGTSENTEEIIKRALVQLMK</sequence>
<evidence type="ECO:0000256" key="1">
    <source>
        <dbReference type="ARBA" id="ARBA00022490"/>
    </source>
</evidence>
<dbReference type="Gene3D" id="1.10.8.10">
    <property type="entry name" value="DNA helicase RuvA subunit, C-terminal domain"/>
    <property type="match status" value="1"/>
</dbReference>
<dbReference type="Gene3D" id="2.40.50.140">
    <property type="entry name" value="Nucleic acid-binding proteins"/>
    <property type="match status" value="1"/>
</dbReference>
<keyword evidence="1 6" id="KW-0963">Cytoplasm</keyword>
<dbReference type="AlphaFoldDB" id="A0A9D1H2Z2"/>
<dbReference type="InterPro" id="IPR000085">
    <property type="entry name" value="RuvA"/>
</dbReference>
<name>A0A9D1H2Z2_9FIRM</name>
<dbReference type="SUPFAM" id="SSF47781">
    <property type="entry name" value="RuvA domain 2-like"/>
    <property type="match status" value="1"/>
</dbReference>
<dbReference type="HAMAP" id="MF_00031">
    <property type="entry name" value="DNA_HJ_migration_RuvA"/>
    <property type="match status" value="1"/>
</dbReference>
<comment type="function">
    <text evidence="6">The RuvA-RuvB-RuvC complex processes Holliday junction (HJ) DNA during genetic recombination and DNA repair, while the RuvA-RuvB complex plays an important role in the rescue of blocked DNA replication forks via replication fork reversal (RFR). RuvA specifically binds to HJ cruciform DNA, conferring on it an open structure. The RuvB hexamer acts as an ATP-dependent pump, pulling dsDNA into and through the RuvAB complex. HJ branch migration allows RuvC to scan DNA until it finds its consensus sequence, where it cleaves and resolves the cruciform DNA.</text>
</comment>
<gene>
    <name evidence="6 8" type="primary">ruvA</name>
    <name evidence="8" type="ORF">IAA60_01580</name>
</gene>
<dbReference type="GO" id="GO:0005737">
    <property type="term" value="C:cytoplasm"/>
    <property type="evidence" value="ECO:0007669"/>
    <property type="project" value="UniProtKB-SubCell"/>
</dbReference>
<comment type="caution">
    <text evidence="8">The sequence shown here is derived from an EMBL/GenBank/DDBJ whole genome shotgun (WGS) entry which is preliminary data.</text>
</comment>
<comment type="caution">
    <text evidence="6">Lacks conserved residue(s) required for the propagation of feature annotation.</text>
</comment>
<evidence type="ECO:0000256" key="3">
    <source>
        <dbReference type="ARBA" id="ARBA00023125"/>
    </source>
</evidence>
<comment type="domain">
    <text evidence="6">Has three domains with a flexible linker between the domains II and III and assumes an 'L' shape. Domain III is highly mobile and contacts RuvB.</text>
</comment>
<dbReference type="SMART" id="SM00278">
    <property type="entry name" value="HhH1"/>
    <property type="match status" value="2"/>
</dbReference>
<dbReference type="GO" id="GO:0009378">
    <property type="term" value="F:four-way junction helicase activity"/>
    <property type="evidence" value="ECO:0007669"/>
    <property type="project" value="InterPro"/>
</dbReference>
<dbReference type="Pfam" id="PF01330">
    <property type="entry name" value="RuvA_N"/>
    <property type="match status" value="1"/>
</dbReference>
<protein>
    <recommendedName>
        <fullName evidence="6">Holliday junction branch migration complex subunit RuvA</fullName>
    </recommendedName>
</protein>
<dbReference type="CDD" id="cd14332">
    <property type="entry name" value="UBA_RuvA_C"/>
    <property type="match status" value="1"/>
</dbReference>
<dbReference type="Pfam" id="PF07499">
    <property type="entry name" value="RuvA_C"/>
    <property type="match status" value="1"/>
</dbReference>
<comment type="similarity">
    <text evidence="6">Belongs to the RuvA family.</text>
</comment>
<comment type="subunit">
    <text evidence="6">Homotetramer. Forms an RuvA(8)-RuvB(12)-Holliday junction (HJ) complex. HJ DNA is sandwiched between 2 RuvA tetramers; dsDNA enters through RuvA and exits via RuvB. An RuvB hexamer assembles on each DNA strand where it exits the tetramer. Each RuvB hexamer is contacted by two RuvA subunits (via domain III) on 2 adjacent RuvB subunits; this complex drives branch migration. In the full resolvosome a probable DNA-RuvA(4)-RuvB(12)-RuvC(2) complex forms which resolves the HJ.</text>
</comment>
<evidence type="ECO:0000313" key="8">
    <source>
        <dbReference type="EMBL" id="HIT84574.1"/>
    </source>
</evidence>
<dbReference type="GO" id="GO:0000400">
    <property type="term" value="F:four-way junction DNA binding"/>
    <property type="evidence" value="ECO:0007669"/>
    <property type="project" value="UniProtKB-UniRule"/>
</dbReference>
<dbReference type="InterPro" id="IPR036267">
    <property type="entry name" value="RuvA_C_sf"/>
</dbReference>
<dbReference type="SUPFAM" id="SSF50249">
    <property type="entry name" value="Nucleic acid-binding proteins"/>
    <property type="match status" value="1"/>
</dbReference>
<dbReference type="GO" id="GO:0009379">
    <property type="term" value="C:Holliday junction helicase complex"/>
    <property type="evidence" value="ECO:0007669"/>
    <property type="project" value="InterPro"/>
</dbReference>
<dbReference type="EMBL" id="DVLU01000012">
    <property type="protein sequence ID" value="HIT84574.1"/>
    <property type="molecule type" value="Genomic_DNA"/>
</dbReference>
<dbReference type="GO" id="GO:0006310">
    <property type="term" value="P:DNA recombination"/>
    <property type="evidence" value="ECO:0007669"/>
    <property type="project" value="UniProtKB-UniRule"/>
</dbReference>
<keyword evidence="5 6" id="KW-0234">DNA repair</keyword>
<evidence type="ECO:0000256" key="4">
    <source>
        <dbReference type="ARBA" id="ARBA00023172"/>
    </source>
</evidence>
<evidence type="ECO:0000256" key="5">
    <source>
        <dbReference type="ARBA" id="ARBA00023204"/>
    </source>
</evidence>
<organism evidence="8 9">
    <name type="scientific">Candidatus Ornithomonoglobus intestinigallinarum</name>
    <dbReference type="NCBI Taxonomy" id="2840894"/>
    <lineage>
        <taxon>Bacteria</taxon>
        <taxon>Bacillati</taxon>
        <taxon>Bacillota</taxon>
        <taxon>Clostridia</taxon>
        <taxon>Candidatus Ornithomonoglobus</taxon>
    </lineage>
</organism>
<dbReference type="Gene3D" id="1.10.150.20">
    <property type="entry name" value="5' to 3' exonuclease, C-terminal subdomain"/>
    <property type="match status" value="1"/>
</dbReference>
<comment type="subcellular location">
    <subcellularLocation>
        <location evidence="6">Cytoplasm</location>
    </subcellularLocation>
</comment>
<dbReference type="InterPro" id="IPR013849">
    <property type="entry name" value="DNA_helicase_Holl-junc_RuvA_I"/>
</dbReference>
<dbReference type="Proteomes" id="UP000824165">
    <property type="component" value="Unassembled WGS sequence"/>
</dbReference>
<dbReference type="SUPFAM" id="SSF46929">
    <property type="entry name" value="DNA helicase RuvA subunit, C-terminal domain"/>
    <property type="match status" value="1"/>
</dbReference>
<evidence type="ECO:0000256" key="2">
    <source>
        <dbReference type="ARBA" id="ARBA00022763"/>
    </source>
</evidence>
<dbReference type="InterPro" id="IPR011114">
    <property type="entry name" value="RuvA_C"/>
</dbReference>
<keyword evidence="4 6" id="KW-0233">DNA recombination</keyword>
<proteinExistence type="inferred from homology"/>
<feature type="region of interest" description="Domain I" evidence="6">
    <location>
        <begin position="1"/>
        <end position="64"/>
    </location>
</feature>
<reference evidence="8" key="1">
    <citation type="submission" date="2020-10" db="EMBL/GenBank/DDBJ databases">
        <authorList>
            <person name="Gilroy R."/>
        </authorList>
    </citation>
    <scope>NUCLEOTIDE SEQUENCE</scope>
    <source>
        <strain evidence="8">CHK181-108</strain>
    </source>
</reference>
<feature type="domain" description="Helix-hairpin-helix DNA-binding motif class 1" evidence="7">
    <location>
        <begin position="108"/>
        <end position="127"/>
    </location>
</feature>
<keyword evidence="3 6" id="KW-0238">DNA-binding</keyword>
<dbReference type="Pfam" id="PF14520">
    <property type="entry name" value="HHH_5"/>
    <property type="match status" value="1"/>
</dbReference>
<dbReference type="InterPro" id="IPR003583">
    <property type="entry name" value="Hlx-hairpin-Hlx_DNA-bd_motif"/>
</dbReference>
<dbReference type="GO" id="GO:0006281">
    <property type="term" value="P:DNA repair"/>
    <property type="evidence" value="ECO:0007669"/>
    <property type="project" value="UniProtKB-UniRule"/>
</dbReference>
<evidence type="ECO:0000313" key="9">
    <source>
        <dbReference type="Proteomes" id="UP000824165"/>
    </source>
</evidence>
<accession>A0A9D1H2Z2</accession>
<keyword evidence="2 6" id="KW-0227">DNA damage</keyword>
<dbReference type="NCBIfam" id="TIGR00084">
    <property type="entry name" value="ruvA"/>
    <property type="match status" value="1"/>
</dbReference>
<dbReference type="InterPro" id="IPR010994">
    <property type="entry name" value="RuvA_2-like"/>
</dbReference>
<dbReference type="GO" id="GO:0048476">
    <property type="term" value="C:Holliday junction resolvase complex"/>
    <property type="evidence" value="ECO:0007669"/>
    <property type="project" value="UniProtKB-UniRule"/>
</dbReference>
<feature type="domain" description="Helix-hairpin-helix DNA-binding motif class 1" evidence="7">
    <location>
        <begin position="73"/>
        <end position="92"/>
    </location>
</feature>
<evidence type="ECO:0000256" key="6">
    <source>
        <dbReference type="HAMAP-Rule" id="MF_00031"/>
    </source>
</evidence>
<feature type="region of interest" description="Domain III" evidence="6">
    <location>
        <begin position="154"/>
        <end position="198"/>
    </location>
</feature>
<evidence type="ECO:0000259" key="7">
    <source>
        <dbReference type="SMART" id="SM00278"/>
    </source>
</evidence>
<dbReference type="GO" id="GO:0005524">
    <property type="term" value="F:ATP binding"/>
    <property type="evidence" value="ECO:0007669"/>
    <property type="project" value="InterPro"/>
</dbReference>